<evidence type="ECO:0000259" key="15">
    <source>
        <dbReference type="PROSITE" id="PS50109"/>
    </source>
</evidence>
<feature type="transmembrane region" description="Helical" evidence="14">
    <location>
        <begin position="18"/>
        <end position="36"/>
    </location>
</feature>
<keyword evidence="5" id="KW-0597">Phosphoprotein</keyword>
<dbReference type="AlphaFoldDB" id="A0AA95IBA8"/>
<keyword evidence="6 17" id="KW-0808">Transferase</keyword>
<evidence type="ECO:0000256" key="3">
    <source>
        <dbReference type="ARBA" id="ARBA00012438"/>
    </source>
</evidence>
<dbReference type="Gene3D" id="3.30.565.10">
    <property type="entry name" value="Histidine kinase-like ATPase, C-terminal domain"/>
    <property type="match status" value="1"/>
</dbReference>
<sequence length="590" mass="67458">MRKLKKWFMDLKITPKIIIYYSIMIIIFMVLSVVVYKQLNYSTVTKKVGQMLMETVKTVDANLNFLIETTSNQEKILLSSKTLQSALSQNSKRNDPVVQRQVENYLEESMNFNEVISSIYVFDNEGHKYYADNASYKAVSLTKIKEAPWFDELVRLNGSYLLKMNGGGTFDSQDMNYISMIRVINNIDTQKPIGYLMVNISADTINKYLNKDGNTYNTQYILKDEYNNDFLHASLAEEQEFAVIIDHVLDKEDHSEIKKVGSKQYIVSNLRTEFDWKLIAITPFNELSTQDQTYTIIFIITLLVNGVLLMCGIVFTSLLISKPIQKLVNAMKTVERGVFQEVSIKTGNDEIGRLKNVYNMMIREIQLLFDNVVQEQAAKRKMELEALQNQIKPHFLYNTFDAISSLALSGNHEDVYTIVKALGKFYRSSLNQGHEEITIRQELDIVEQYLTILKYRYGDKFTVTTHFDERTLDYTIPRLVLQPLVENAINHGIRAKIGPGLITVQSLFCGDSIQLIVEDDGAGMEEERLTQIQQGLTNGVGLKATIERLSIYYNAKADFQIESQIGYGTKITLTIPAINDKANSNKTLQL</sequence>
<keyword evidence="13 14" id="KW-0472">Membrane</keyword>
<comment type="catalytic activity">
    <reaction evidence="1">
        <text>ATP + protein L-histidine = ADP + protein N-phospho-L-histidine.</text>
        <dbReference type="EC" id="2.7.13.3"/>
    </reaction>
</comment>
<keyword evidence="10" id="KW-0067">ATP-binding</keyword>
<evidence type="ECO:0000256" key="6">
    <source>
        <dbReference type="ARBA" id="ARBA00022679"/>
    </source>
</evidence>
<keyword evidence="8" id="KW-0547">Nucleotide-binding</keyword>
<feature type="transmembrane region" description="Helical" evidence="14">
    <location>
        <begin position="294"/>
        <end position="320"/>
    </location>
</feature>
<keyword evidence="4" id="KW-1003">Cell membrane</keyword>
<dbReference type="Pfam" id="PF00672">
    <property type="entry name" value="HAMP"/>
    <property type="match status" value="1"/>
</dbReference>
<dbReference type="InterPro" id="IPR003594">
    <property type="entry name" value="HATPase_dom"/>
</dbReference>
<evidence type="ECO:0000256" key="12">
    <source>
        <dbReference type="ARBA" id="ARBA00023012"/>
    </source>
</evidence>
<feature type="domain" description="Histidine kinase" evidence="15">
    <location>
        <begin position="480"/>
        <end position="579"/>
    </location>
</feature>
<dbReference type="InterPro" id="IPR033479">
    <property type="entry name" value="dCache_1"/>
</dbReference>
<evidence type="ECO:0000256" key="9">
    <source>
        <dbReference type="ARBA" id="ARBA00022777"/>
    </source>
</evidence>
<dbReference type="PANTHER" id="PTHR34220">
    <property type="entry name" value="SENSOR HISTIDINE KINASE YPDA"/>
    <property type="match status" value="1"/>
</dbReference>
<dbReference type="InterPro" id="IPR050640">
    <property type="entry name" value="Bact_2-comp_sensor_kinase"/>
</dbReference>
<evidence type="ECO:0000256" key="4">
    <source>
        <dbReference type="ARBA" id="ARBA00022475"/>
    </source>
</evidence>
<keyword evidence="12" id="KW-0902">Two-component regulatory system</keyword>
<dbReference type="InterPro" id="IPR005467">
    <property type="entry name" value="His_kinase_dom"/>
</dbReference>
<organism evidence="17 18">
    <name type="scientific">Paenibacillus woosongensis</name>
    <dbReference type="NCBI Taxonomy" id="307580"/>
    <lineage>
        <taxon>Bacteria</taxon>
        <taxon>Bacillati</taxon>
        <taxon>Bacillota</taxon>
        <taxon>Bacilli</taxon>
        <taxon>Bacillales</taxon>
        <taxon>Paenibacillaceae</taxon>
        <taxon>Paenibacillus</taxon>
    </lineage>
</organism>
<dbReference type="PROSITE" id="PS50109">
    <property type="entry name" value="HIS_KIN"/>
    <property type="match status" value="1"/>
</dbReference>
<dbReference type="GO" id="GO:0000155">
    <property type="term" value="F:phosphorelay sensor kinase activity"/>
    <property type="evidence" value="ECO:0007669"/>
    <property type="project" value="InterPro"/>
</dbReference>
<evidence type="ECO:0000256" key="14">
    <source>
        <dbReference type="SAM" id="Phobius"/>
    </source>
</evidence>
<dbReference type="Pfam" id="PF06580">
    <property type="entry name" value="His_kinase"/>
    <property type="match status" value="1"/>
</dbReference>
<dbReference type="Proteomes" id="UP001177943">
    <property type="component" value="Chromosome"/>
</dbReference>
<dbReference type="GO" id="GO:0005524">
    <property type="term" value="F:ATP binding"/>
    <property type="evidence" value="ECO:0007669"/>
    <property type="project" value="UniProtKB-KW"/>
</dbReference>
<dbReference type="InterPro" id="IPR003660">
    <property type="entry name" value="HAMP_dom"/>
</dbReference>
<keyword evidence="11 14" id="KW-1133">Transmembrane helix</keyword>
<gene>
    <name evidence="17" type="ORF">QNH46_01770</name>
</gene>
<dbReference type="InterPro" id="IPR036890">
    <property type="entry name" value="HATPase_C_sf"/>
</dbReference>
<evidence type="ECO:0000256" key="7">
    <source>
        <dbReference type="ARBA" id="ARBA00022692"/>
    </source>
</evidence>
<dbReference type="InterPro" id="IPR010559">
    <property type="entry name" value="Sig_transdc_His_kin_internal"/>
</dbReference>
<dbReference type="EC" id="2.7.13.3" evidence="3"/>
<protein>
    <recommendedName>
        <fullName evidence="3">histidine kinase</fullName>
        <ecNumber evidence="3">2.7.13.3</ecNumber>
    </recommendedName>
</protein>
<dbReference type="Gene3D" id="6.10.340.10">
    <property type="match status" value="1"/>
</dbReference>
<accession>A0AA95IBA8</accession>
<dbReference type="KEGG" id="pwn:QNH46_01770"/>
<proteinExistence type="predicted"/>
<evidence type="ECO:0000259" key="16">
    <source>
        <dbReference type="PROSITE" id="PS50885"/>
    </source>
</evidence>
<dbReference type="Pfam" id="PF02518">
    <property type="entry name" value="HATPase_c"/>
    <property type="match status" value="1"/>
</dbReference>
<dbReference type="PROSITE" id="PS50885">
    <property type="entry name" value="HAMP"/>
    <property type="match status" value="1"/>
</dbReference>
<dbReference type="RefSeq" id="WP_283926654.1">
    <property type="nucleotide sequence ID" value="NZ_CP126084.1"/>
</dbReference>
<evidence type="ECO:0000256" key="5">
    <source>
        <dbReference type="ARBA" id="ARBA00022553"/>
    </source>
</evidence>
<keyword evidence="9 17" id="KW-0418">Kinase</keyword>
<evidence type="ECO:0000313" key="17">
    <source>
        <dbReference type="EMBL" id="WHX49445.1"/>
    </source>
</evidence>
<reference evidence="17" key="1">
    <citation type="submission" date="2023-05" db="EMBL/GenBank/DDBJ databases">
        <title>Comparative genomics of Bacillaceae isolates and their secondary metabolite potential.</title>
        <authorList>
            <person name="Song L."/>
            <person name="Nielsen L.J."/>
            <person name="Mohite O."/>
            <person name="Xu X."/>
            <person name="Weber T."/>
            <person name="Kovacs A.T."/>
        </authorList>
    </citation>
    <scope>NUCLEOTIDE SEQUENCE</scope>
    <source>
        <strain evidence="17">B2_4</strain>
    </source>
</reference>
<evidence type="ECO:0000313" key="18">
    <source>
        <dbReference type="Proteomes" id="UP001177943"/>
    </source>
</evidence>
<dbReference type="GO" id="GO:0005886">
    <property type="term" value="C:plasma membrane"/>
    <property type="evidence" value="ECO:0007669"/>
    <property type="project" value="UniProtKB-SubCell"/>
</dbReference>
<dbReference type="SUPFAM" id="SSF158472">
    <property type="entry name" value="HAMP domain-like"/>
    <property type="match status" value="1"/>
</dbReference>
<evidence type="ECO:0000256" key="10">
    <source>
        <dbReference type="ARBA" id="ARBA00022840"/>
    </source>
</evidence>
<evidence type="ECO:0000256" key="1">
    <source>
        <dbReference type="ARBA" id="ARBA00000085"/>
    </source>
</evidence>
<dbReference type="SUPFAM" id="SSF55874">
    <property type="entry name" value="ATPase domain of HSP90 chaperone/DNA topoisomerase II/histidine kinase"/>
    <property type="match status" value="1"/>
</dbReference>
<dbReference type="CDD" id="cd06225">
    <property type="entry name" value="HAMP"/>
    <property type="match status" value="1"/>
</dbReference>
<evidence type="ECO:0000256" key="8">
    <source>
        <dbReference type="ARBA" id="ARBA00022741"/>
    </source>
</evidence>
<evidence type="ECO:0000256" key="2">
    <source>
        <dbReference type="ARBA" id="ARBA00004651"/>
    </source>
</evidence>
<evidence type="ECO:0000256" key="13">
    <source>
        <dbReference type="ARBA" id="ARBA00023136"/>
    </source>
</evidence>
<evidence type="ECO:0000256" key="11">
    <source>
        <dbReference type="ARBA" id="ARBA00022989"/>
    </source>
</evidence>
<dbReference type="SMART" id="SM00304">
    <property type="entry name" value="HAMP"/>
    <property type="match status" value="1"/>
</dbReference>
<dbReference type="Pfam" id="PF02743">
    <property type="entry name" value="dCache_1"/>
    <property type="match status" value="1"/>
</dbReference>
<keyword evidence="7 14" id="KW-0812">Transmembrane</keyword>
<dbReference type="PANTHER" id="PTHR34220:SF7">
    <property type="entry name" value="SENSOR HISTIDINE KINASE YPDA"/>
    <property type="match status" value="1"/>
</dbReference>
<feature type="domain" description="HAMP" evidence="16">
    <location>
        <begin position="318"/>
        <end position="370"/>
    </location>
</feature>
<name>A0AA95IBA8_9BACL</name>
<comment type="subcellular location">
    <subcellularLocation>
        <location evidence="2">Cell membrane</location>
        <topology evidence="2">Multi-pass membrane protein</topology>
    </subcellularLocation>
</comment>
<dbReference type="EMBL" id="CP126084">
    <property type="protein sequence ID" value="WHX49445.1"/>
    <property type="molecule type" value="Genomic_DNA"/>
</dbReference>